<dbReference type="RefSeq" id="WP_173866752.1">
    <property type="nucleotide sequence ID" value="NZ_JAAWUU010000048.1"/>
</dbReference>
<dbReference type="PANTHER" id="PTHR32385">
    <property type="entry name" value="MANNOSYL PHOSPHORYLINOSITOL CERAMIDE SYNTHASE"/>
    <property type="match status" value="1"/>
</dbReference>
<dbReference type="SUPFAM" id="SSF53448">
    <property type="entry name" value="Nucleotide-diphospho-sugar transferases"/>
    <property type="match status" value="1"/>
</dbReference>
<protein>
    <submittedName>
        <fullName evidence="2">Glycosyl transferase</fullName>
    </submittedName>
</protein>
<dbReference type="GO" id="GO:0016740">
    <property type="term" value="F:transferase activity"/>
    <property type="evidence" value="ECO:0007669"/>
    <property type="project" value="UniProtKB-KW"/>
</dbReference>
<dbReference type="EMBL" id="JAAWUZ010000049">
    <property type="protein sequence ID" value="NSG30903.1"/>
    <property type="molecule type" value="Genomic_DNA"/>
</dbReference>
<dbReference type="Pfam" id="PF04488">
    <property type="entry name" value="Gly_transf_sug"/>
    <property type="match status" value="1"/>
</dbReference>
<reference evidence="2 3" key="1">
    <citation type="journal article" date="2020" name="Cell Host Microbe">
        <title>Functional and Genomic Variation between Human-Derived Isolates of Lachnospiraceae Reveals Inter- and Intra-Species Diversity.</title>
        <authorList>
            <person name="Sorbara M.T."/>
            <person name="Littmann E.R."/>
            <person name="Fontana E."/>
            <person name="Moody T.U."/>
            <person name="Kohout C.E."/>
            <person name="Gjonbalaj M."/>
            <person name="Eaton V."/>
            <person name="Seok R."/>
            <person name="Leiner I.M."/>
            <person name="Pamer E.G."/>
        </authorList>
    </citation>
    <scope>NUCLEOTIDE SEQUENCE [LARGE SCALE GENOMIC DNA]</scope>
    <source>
        <strain evidence="2 3">MSK.14.16</strain>
    </source>
</reference>
<keyword evidence="1 2" id="KW-0808">Transferase</keyword>
<evidence type="ECO:0000256" key="1">
    <source>
        <dbReference type="ARBA" id="ARBA00022679"/>
    </source>
</evidence>
<comment type="caution">
    <text evidence="2">The sequence shown here is derived from an EMBL/GenBank/DDBJ whole genome shotgun (WGS) entry which is preliminary data.</text>
</comment>
<dbReference type="Proteomes" id="UP000821846">
    <property type="component" value="Unassembled WGS sequence"/>
</dbReference>
<gene>
    <name evidence="2" type="ORF">HFM93_11620</name>
</gene>
<dbReference type="PANTHER" id="PTHR32385:SF15">
    <property type="entry name" value="INOSITOL PHOSPHOCERAMIDE MANNOSYLTRANSFERASE 1"/>
    <property type="match status" value="1"/>
</dbReference>
<sequence>MSINEIPKKIHYCWFGRNPLPKSALKCIESWKKYFPDYEIIQWNEDNYDVNKITYTREAYQAKKYAFVSDYARFDILYYEGGIYFDTDVEVIKSFDDILEKGGFIGCEIDGGDFEDAEANKARHIMVAPGLGIATVPGLSIYREILGFYATQRFLNVDGSINQETVGVKTTKILYGYGMQDSKGIQKIGGITIYPKEYFNPMNNNTGVIDITENTHSIHWYSMSWLSPGTRMKSRITRVFHRLFGENCFAVIKKK</sequence>
<dbReference type="Gene3D" id="3.90.550.20">
    <property type="match status" value="1"/>
</dbReference>
<evidence type="ECO:0000313" key="3">
    <source>
        <dbReference type="Proteomes" id="UP000821846"/>
    </source>
</evidence>
<keyword evidence="3" id="KW-1185">Reference proteome</keyword>
<dbReference type="InterPro" id="IPR051706">
    <property type="entry name" value="Glycosyltransferase_domain"/>
</dbReference>
<proteinExistence type="predicted"/>
<organism evidence="2 3">
    <name type="scientific">Faecalicatena fissicatena</name>
    <dbReference type="NCBI Taxonomy" id="290055"/>
    <lineage>
        <taxon>Bacteria</taxon>
        <taxon>Bacillati</taxon>
        <taxon>Bacillota</taxon>
        <taxon>Clostridia</taxon>
        <taxon>Lachnospirales</taxon>
        <taxon>Lachnospiraceae</taxon>
        <taxon>Faecalicatena</taxon>
    </lineage>
</organism>
<dbReference type="InterPro" id="IPR029044">
    <property type="entry name" value="Nucleotide-diphossugar_trans"/>
</dbReference>
<evidence type="ECO:0000313" key="2">
    <source>
        <dbReference type="EMBL" id="NSG30903.1"/>
    </source>
</evidence>
<accession>A0ABX2GZI6</accession>
<name>A0ABX2GZI6_9FIRM</name>
<dbReference type="InterPro" id="IPR007577">
    <property type="entry name" value="GlycoTrfase_DXD_sugar-bd_CS"/>
</dbReference>